<dbReference type="RefSeq" id="WP_042849466.1">
    <property type="nucleotide sequence ID" value="NZ_JYRE01000008.1"/>
</dbReference>
<dbReference type="Proteomes" id="UP000839834">
    <property type="component" value="Unassembled WGS sequence"/>
</dbReference>
<gene>
    <name evidence="1" type="ORF">NL99_15340</name>
</gene>
<dbReference type="EMBL" id="AAACVH010000024">
    <property type="protein sequence ID" value="EAA8666343.1"/>
    <property type="molecule type" value="Genomic_DNA"/>
</dbReference>
<proteinExistence type="predicted"/>
<comment type="caution">
    <text evidence="1">The sequence shown here is derived from an EMBL/GenBank/DDBJ whole genome shotgun (WGS) entry which is preliminary data.</text>
</comment>
<reference evidence="1" key="1">
    <citation type="submission" date="2018-08" db="EMBL/GenBank/DDBJ databases">
        <authorList>
            <consortium name="GenomeTrakr network: Whole genome sequencing for foodborne pathogen traceback"/>
        </authorList>
    </citation>
    <scope>NUCLEOTIDE SEQUENCE [LARGE SCALE GENOMIC DNA]</scope>
    <source>
        <strain evidence="1">FLUFL-367</strain>
    </source>
</reference>
<sequence length="277" mass="32447">MAWATEDTTPNTPAVRVFTSPWARLFSGSESSFSTALTYSTTLDQERVRVPTGENSYEIHDRYNQRALLSMQYSPLSYFFANMTLRTPVQDISKYSTNFVYSFGYDDWHPGTFSLVYGNYSDNNYFYPAKDQQRTRFEQGTWTFAYKFSLPQNVEKHLLINKEDALICQLGYSYVPRYFSLVDNAIERNKNMFLASCGYTLLQHYFLRVSAFYYPDSQQQQPWDYDYTYSFGYVSSYLPGAMSVHYDNYTGTRYPWRGSPDANFRHGTINVSWTLPF</sequence>
<organism evidence="1">
    <name type="scientific">Salmonella enterica</name>
    <name type="common">Salmonella choleraesuis</name>
    <dbReference type="NCBI Taxonomy" id="28901"/>
    <lineage>
        <taxon>Bacteria</taxon>
        <taxon>Pseudomonadati</taxon>
        <taxon>Pseudomonadota</taxon>
        <taxon>Gammaproteobacteria</taxon>
        <taxon>Enterobacterales</taxon>
        <taxon>Enterobacteriaceae</taxon>
        <taxon>Salmonella</taxon>
    </lineage>
</organism>
<protein>
    <submittedName>
        <fullName evidence="1">Uncharacterized protein</fullName>
    </submittedName>
</protein>
<name>A0A7U7QKZ9_SALER</name>
<evidence type="ECO:0000313" key="1">
    <source>
        <dbReference type="EMBL" id="EAA8666343.1"/>
    </source>
</evidence>
<dbReference type="AlphaFoldDB" id="A0A7U7QKZ9"/>
<accession>A0A7U7QKZ9</accession>